<keyword evidence="2" id="KW-0812">Transmembrane</keyword>
<keyword evidence="2" id="KW-0472">Membrane</keyword>
<dbReference type="OrthoDB" id="9813263at2"/>
<accession>A0A0S4MVZ9</accession>
<organism evidence="3 4">
    <name type="scientific">Candidatus Thermokryptus mobilis</name>
    <dbReference type="NCBI Taxonomy" id="1643428"/>
    <lineage>
        <taxon>Bacteria</taxon>
        <taxon>Pseudomonadati</taxon>
        <taxon>Candidatus Kryptoniota</taxon>
        <taxon>Candidatus Thermokryptus</taxon>
    </lineage>
</organism>
<evidence type="ECO:0000313" key="4">
    <source>
        <dbReference type="Proteomes" id="UP000320623"/>
    </source>
</evidence>
<protein>
    <submittedName>
        <fullName evidence="3">Cell division protein FtsB</fullName>
    </submittedName>
</protein>
<dbReference type="AlphaFoldDB" id="A0A0S4MVZ9"/>
<feature type="coiled-coil region" evidence="1">
    <location>
        <begin position="30"/>
        <end position="57"/>
    </location>
</feature>
<dbReference type="RefSeq" id="WP_140944458.1">
    <property type="nucleotide sequence ID" value="NZ_FAOO01000004.1"/>
</dbReference>
<dbReference type="Proteomes" id="UP000320623">
    <property type="component" value="Unassembled WGS sequence"/>
</dbReference>
<gene>
    <name evidence="3" type="ORF">JGI1_00667</name>
</gene>
<dbReference type="Pfam" id="PF04977">
    <property type="entry name" value="DivIC"/>
    <property type="match status" value="1"/>
</dbReference>
<evidence type="ECO:0000256" key="1">
    <source>
        <dbReference type="SAM" id="Coils"/>
    </source>
</evidence>
<proteinExistence type="predicted"/>
<feature type="transmembrane region" description="Helical" evidence="2">
    <location>
        <begin position="6"/>
        <end position="25"/>
    </location>
</feature>
<dbReference type="GO" id="GO:0051301">
    <property type="term" value="P:cell division"/>
    <property type="evidence" value="ECO:0007669"/>
    <property type="project" value="UniProtKB-KW"/>
</dbReference>
<keyword evidence="3" id="KW-0132">Cell division</keyword>
<sequence>MQRLSGVKILAFLFIVGALVLVYIWNSYVVDRKASEIIALEKQIEALKIENIILEARYDRLVSANYIIPFARRKLGLVFPKENQKEIQVDRGEF</sequence>
<evidence type="ECO:0000256" key="2">
    <source>
        <dbReference type="SAM" id="Phobius"/>
    </source>
</evidence>
<name>A0A0S4MVZ9_9BACT</name>
<keyword evidence="4" id="KW-1185">Reference proteome</keyword>
<dbReference type="STRING" id="1643428.GCA_001442855_00649"/>
<keyword evidence="3" id="KW-0131">Cell cycle</keyword>
<keyword evidence="2" id="KW-1133">Transmembrane helix</keyword>
<keyword evidence="1" id="KW-0175">Coiled coil</keyword>
<reference evidence="4" key="1">
    <citation type="submission" date="2015-11" db="EMBL/GenBank/DDBJ databases">
        <authorList>
            <person name="Varghese N."/>
        </authorList>
    </citation>
    <scope>NUCLEOTIDE SEQUENCE [LARGE SCALE GENOMIC DNA]</scope>
</reference>
<dbReference type="EMBL" id="FAOO01000004">
    <property type="protein sequence ID" value="CUU03170.1"/>
    <property type="molecule type" value="Genomic_DNA"/>
</dbReference>
<dbReference type="InterPro" id="IPR007060">
    <property type="entry name" value="FtsL/DivIC"/>
</dbReference>
<evidence type="ECO:0000313" key="3">
    <source>
        <dbReference type="EMBL" id="CUU03170.1"/>
    </source>
</evidence>